<evidence type="ECO:0000313" key="1">
    <source>
        <dbReference type="EMBL" id="CAA9345388.1"/>
    </source>
</evidence>
<dbReference type="EMBL" id="CADCUI010000027">
    <property type="protein sequence ID" value="CAA9345388.1"/>
    <property type="molecule type" value="Genomic_DNA"/>
</dbReference>
<dbReference type="Pfam" id="PF13671">
    <property type="entry name" value="AAA_33"/>
    <property type="match status" value="1"/>
</dbReference>
<dbReference type="InterPro" id="IPR027417">
    <property type="entry name" value="P-loop_NTPase"/>
</dbReference>
<reference evidence="1" key="1">
    <citation type="submission" date="2020-02" db="EMBL/GenBank/DDBJ databases">
        <authorList>
            <person name="Meier V. D."/>
        </authorList>
    </citation>
    <scope>NUCLEOTIDE SEQUENCE</scope>
    <source>
        <strain evidence="1">AVDCRST_MAG34</strain>
    </source>
</reference>
<dbReference type="Gene3D" id="3.40.50.300">
    <property type="entry name" value="P-loop containing nucleotide triphosphate hydrolases"/>
    <property type="match status" value="1"/>
</dbReference>
<sequence length="169" mass="18504">MVTGPPGAGKSAIADRLVQLLHPSALVSGDDFFGFLRNGAVAPWLDEAHAQNTAVVQAAAAATGRLSRHCHVVYDGVVGPWFLPDFLLAASLTHVHYAMVLPPLEVCLERVRTRQEHGFTDSRAAEHMWWEMRRADLAPRHLISDQGQSPTEIALRIAHLVEDGAIRHP</sequence>
<accession>A0A6J4M1D0</accession>
<gene>
    <name evidence="1" type="ORF">AVDCRST_MAG34-1210</name>
</gene>
<dbReference type="SUPFAM" id="SSF52540">
    <property type="entry name" value="P-loop containing nucleoside triphosphate hydrolases"/>
    <property type="match status" value="1"/>
</dbReference>
<name>A0A6J4M1D0_9ACTN</name>
<protein>
    <submittedName>
        <fullName evidence="1">Uncharacterized protein</fullName>
    </submittedName>
</protein>
<proteinExistence type="predicted"/>
<dbReference type="AlphaFoldDB" id="A0A6J4M1D0"/>
<organism evidence="1">
    <name type="scientific">uncultured Nocardioidaceae bacterium</name>
    <dbReference type="NCBI Taxonomy" id="253824"/>
    <lineage>
        <taxon>Bacteria</taxon>
        <taxon>Bacillati</taxon>
        <taxon>Actinomycetota</taxon>
        <taxon>Actinomycetes</taxon>
        <taxon>Propionibacteriales</taxon>
        <taxon>Nocardioidaceae</taxon>
        <taxon>environmental samples</taxon>
    </lineage>
</organism>